<dbReference type="Gene3D" id="3.30.470.20">
    <property type="entry name" value="ATP-grasp fold, B domain"/>
    <property type="match status" value="1"/>
</dbReference>
<reference evidence="12 13" key="1">
    <citation type="submission" date="2012-05" db="EMBL/GenBank/DDBJ databases">
        <title>Recombination and specialization in a pathogen metapopulation.</title>
        <authorList>
            <person name="Gardiner A."/>
            <person name="Kemen E."/>
            <person name="Schultz-Larsen T."/>
            <person name="MacLean D."/>
            <person name="Van Oosterhout C."/>
            <person name="Jones J.D.G."/>
        </authorList>
    </citation>
    <scope>NUCLEOTIDE SEQUENCE [LARGE SCALE GENOMIC DNA]</scope>
    <source>
        <strain evidence="12 13">Ac Nc2</strain>
    </source>
</reference>
<evidence type="ECO:0000256" key="7">
    <source>
        <dbReference type="ARBA" id="ARBA00022842"/>
    </source>
</evidence>
<dbReference type="Pfam" id="PF05770">
    <property type="entry name" value="Ins134_P3_kin"/>
    <property type="match status" value="1"/>
</dbReference>
<accession>A0A024G9C4</accession>
<evidence type="ECO:0000256" key="5">
    <source>
        <dbReference type="ARBA" id="ARBA00022777"/>
    </source>
</evidence>
<comment type="subunit">
    <text evidence="9">Monomer.</text>
</comment>
<evidence type="ECO:0000256" key="9">
    <source>
        <dbReference type="PIRNR" id="PIRNR038186"/>
    </source>
</evidence>
<dbReference type="GO" id="GO:0000287">
    <property type="term" value="F:magnesium ion binding"/>
    <property type="evidence" value="ECO:0007669"/>
    <property type="project" value="InterPro"/>
</dbReference>
<keyword evidence="5 9" id="KW-0418">Kinase</keyword>
<keyword evidence="3 9" id="KW-0479">Metal-binding</keyword>
<dbReference type="EC" id="2.7.1.134" evidence="9"/>
<dbReference type="InParanoid" id="A0A024G9C4"/>
<dbReference type="InterPro" id="IPR008656">
    <property type="entry name" value="Inositol_tetrakis-P_1-kinase"/>
</dbReference>
<gene>
    <name evidence="12" type="ORF">BN9_036760</name>
</gene>
<evidence type="ECO:0000313" key="12">
    <source>
        <dbReference type="EMBL" id="CCI42892.1"/>
    </source>
</evidence>
<comment type="cofactor">
    <cofactor evidence="9 10">
        <name>Mg(2+)</name>
        <dbReference type="ChEBI" id="CHEBI:18420"/>
    </cofactor>
    <text evidence="9 10">Binds 2 magnesium ions per subunit.</text>
</comment>
<dbReference type="InterPro" id="IPR040464">
    <property type="entry name" value="InsP(3)kin_ATP-grasp"/>
</dbReference>
<comment type="similarity">
    <text evidence="1 9">Belongs to the ITPK1 family.</text>
</comment>
<dbReference type="GO" id="GO:0005737">
    <property type="term" value="C:cytoplasm"/>
    <property type="evidence" value="ECO:0007669"/>
    <property type="project" value="TreeGrafter"/>
</dbReference>
<dbReference type="PANTHER" id="PTHR14217:SF1">
    <property type="entry name" value="INOSITOL-TETRAKISPHOSPHATE 1-KINASE"/>
    <property type="match status" value="1"/>
</dbReference>
<evidence type="ECO:0000256" key="8">
    <source>
        <dbReference type="ARBA" id="ARBA00023235"/>
    </source>
</evidence>
<feature type="domain" description="ATP-grasp" evidence="11">
    <location>
        <begin position="137"/>
        <end position="342"/>
    </location>
</feature>
<dbReference type="OrthoDB" id="25308at2759"/>
<comment type="catalytic activity">
    <reaction evidence="9">
        <text>1D-myo-inositol 3,4,5,6-tetrakisphosphate + ATP = 1D-myo-inositol 1,3,4,5,6-pentakisphosphate + ADP + H(+)</text>
        <dbReference type="Rhea" id="RHEA:12452"/>
        <dbReference type="ChEBI" id="CHEBI:15378"/>
        <dbReference type="ChEBI" id="CHEBI:30616"/>
        <dbReference type="ChEBI" id="CHEBI:57539"/>
        <dbReference type="ChEBI" id="CHEBI:57733"/>
        <dbReference type="ChEBI" id="CHEBI:456216"/>
        <dbReference type="EC" id="2.7.1.134"/>
    </reaction>
</comment>
<feature type="binding site" evidence="10">
    <location>
        <position position="312"/>
    </location>
    <ligand>
        <name>Mg(2+)</name>
        <dbReference type="ChEBI" id="CHEBI:18420"/>
        <label>1</label>
    </ligand>
</feature>
<dbReference type="EMBL" id="CAIX01000040">
    <property type="protein sequence ID" value="CCI42892.1"/>
    <property type="molecule type" value="Genomic_DNA"/>
</dbReference>
<evidence type="ECO:0000256" key="10">
    <source>
        <dbReference type="PIRSR" id="PIRSR038186-2"/>
    </source>
</evidence>
<dbReference type="Gene3D" id="3.40.50.11370">
    <property type="match status" value="1"/>
</dbReference>
<keyword evidence="4 9" id="KW-0547">Nucleotide-binding</keyword>
<dbReference type="PANTHER" id="PTHR14217">
    <property type="entry name" value="INOSITOL-TETRAKISPHOSPHATE 1-KINASE"/>
    <property type="match status" value="1"/>
</dbReference>
<dbReference type="GO" id="GO:0047325">
    <property type="term" value="F:inositol-3,4,5,6-tetrakisphosphate 1-kinase activity"/>
    <property type="evidence" value="ECO:0007669"/>
    <property type="project" value="UniProtKB-EC"/>
</dbReference>
<evidence type="ECO:0000259" key="11">
    <source>
        <dbReference type="PROSITE" id="PS50975"/>
    </source>
</evidence>
<dbReference type="Gene3D" id="3.30.1490.220">
    <property type="match status" value="1"/>
</dbReference>
<keyword evidence="6 9" id="KW-0067">ATP-binding</keyword>
<feature type="binding site" evidence="10">
    <location>
        <position position="312"/>
    </location>
    <ligand>
        <name>Mg(2+)</name>
        <dbReference type="ChEBI" id="CHEBI:18420"/>
        <label>2</label>
    </ligand>
</feature>
<dbReference type="STRING" id="65357.A0A024G9C4"/>
<comment type="function">
    <text evidence="9">Kinase that can phosphorylate various inositol polyphosphate such as Ins(3,4,5,6)P4 or Ins(1,3,4)P3.</text>
</comment>
<proteinExistence type="inferred from homology"/>
<comment type="caution">
    <text evidence="12">The sequence shown here is derived from an EMBL/GenBank/DDBJ whole genome shotgun (WGS) entry which is preliminary data.</text>
</comment>
<organism evidence="12 13">
    <name type="scientific">Albugo candida</name>
    <dbReference type="NCBI Taxonomy" id="65357"/>
    <lineage>
        <taxon>Eukaryota</taxon>
        <taxon>Sar</taxon>
        <taxon>Stramenopiles</taxon>
        <taxon>Oomycota</taxon>
        <taxon>Peronosporomycetes</taxon>
        <taxon>Albuginales</taxon>
        <taxon>Albuginaceae</taxon>
        <taxon>Albugo</taxon>
    </lineage>
</organism>
<keyword evidence="8" id="KW-0413">Isomerase</keyword>
<evidence type="ECO:0000256" key="2">
    <source>
        <dbReference type="ARBA" id="ARBA00022679"/>
    </source>
</evidence>
<dbReference type="Proteomes" id="UP000053237">
    <property type="component" value="Unassembled WGS sequence"/>
</dbReference>
<dbReference type="GO" id="GO:0005524">
    <property type="term" value="F:ATP binding"/>
    <property type="evidence" value="ECO:0007669"/>
    <property type="project" value="UniProtKB-UniRule"/>
</dbReference>
<sequence length="342" mass="39129">MIARNVSPDANEPNDSEFTKSLVIGVIFPNKKIDHLRNILNEDHHNIRFQLIDLTDDIREPRDLIQKYGQLDAILHKLAHDMVYAQNGDTNAQRRVDLIELYSQTIGKKIPIIDALQNVQVLTDRQRVCQILQEHALDKTNDAAYRVSKYYVVSSEEDFSALKEAIQNQSLRLPLIAKSIEACASERSHFMSVITQVSQLKISQHTLLYQEFINHSGRLFKGYVLGDRIQVAERTSLPNMTKDCDIIDFDTQKPYPTASQTSNLASAPSPNPEVITQRIRAIGRSIQKRFDVSLFGFDVIISDTDGEFYVIDVNYFPSYKEMDDFDSALRQHIHAVIRQYTS</sequence>
<feature type="binding site" evidence="10">
    <location>
        <position position="298"/>
    </location>
    <ligand>
        <name>Mg(2+)</name>
        <dbReference type="ChEBI" id="CHEBI:18420"/>
        <label>1</label>
    </ligand>
</feature>
<dbReference type="InterPro" id="IPR011761">
    <property type="entry name" value="ATP-grasp"/>
</dbReference>
<evidence type="ECO:0000256" key="1">
    <source>
        <dbReference type="ARBA" id="ARBA00009601"/>
    </source>
</evidence>
<keyword evidence="7 9" id="KW-0460">Magnesium</keyword>
<protein>
    <recommendedName>
        <fullName evidence="9">Inositol-tetrakisphosphate 1-kinase</fullName>
        <ecNumber evidence="9">2.7.1.134</ecNumber>
    </recommendedName>
</protein>
<dbReference type="SUPFAM" id="SSF56059">
    <property type="entry name" value="Glutathione synthetase ATP-binding domain-like"/>
    <property type="match status" value="1"/>
</dbReference>
<dbReference type="AlphaFoldDB" id="A0A024G9C4"/>
<keyword evidence="2 9" id="KW-0808">Transferase</keyword>
<keyword evidence="13" id="KW-1185">Reference proteome</keyword>
<dbReference type="GO" id="GO:0032957">
    <property type="term" value="P:inositol trisphosphate metabolic process"/>
    <property type="evidence" value="ECO:0007669"/>
    <property type="project" value="InterPro"/>
</dbReference>
<dbReference type="PROSITE" id="PS50975">
    <property type="entry name" value="ATP_GRASP"/>
    <property type="match status" value="1"/>
</dbReference>
<dbReference type="GO" id="GO:0052725">
    <property type="term" value="F:inositol-1,3,4-trisphosphate 6-kinase activity"/>
    <property type="evidence" value="ECO:0007669"/>
    <property type="project" value="InterPro"/>
</dbReference>
<name>A0A024G9C4_9STRA</name>
<dbReference type="PIRSF" id="PIRSF038186">
    <property type="entry name" value="ITPK"/>
    <property type="match status" value="1"/>
</dbReference>
<evidence type="ECO:0000256" key="6">
    <source>
        <dbReference type="ARBA" id="ARBA00022840"/>
    </source>
</evidence>
<feature type="binding site" evidence="10">
    <location>
        <position position="314"/>
    </location>
    <ligand>
        <name>Mg(2+)</name>
        <dbReference type="ChEBI" id="CHEBI:18420"/>
        <label>2</label>
    </ligand>
</feature>
<evidence type="ECO:0000256" key="3">
    <source>
        <dbReference type="ARBA" id="ARBA00022723"/>
    </source>
</evidence>
<evidence type="ECO:0000256" key="4">
    <source>
        <dbReference type="ARBA" id="ARBA00022741"/>
    </source>
</evidence>
<evidence type="ECO:0000313" key="13">
    <source>
        <dbReference type="Proteomes" id="UP000053237"/>
    </source>
</evidence>
<dbReference type="GO" id="GO:0052726">
    <property type="term" value="F:inositol-1,3,4-trisphosphate 5-kinase activity"/>
    <property type="evidence" value="ECO:0007669"/>
    <property type="project" value="InterPro"/>
</dbReference>
<dbReference type="GO" id="GO:0016853">
    <property type="term" value="F:isomerase activity"/>
    <property type="evidence" value="ECO:0007669"/>
    <property type="project" value="UniProtKB-KW"/>
</dbReference>